<dbReference type="GO" id="GO:0005524">
    <property type="term" value="F:ATP binding"/>
    <property type="evidence" value="ECO:0007669"/>
    <property type="project" value="UniProtKB-KW"/>
</dbReference>
<dbReference type="InterPro" id="IPR045864">
    <property type="entry name" value="aa-tRNA-synth_II/BPL/LPL"/>
</dbReference>
<feature type="binding site" evidence="12">
    <location>
        <begin position="286"/>
        <end position="287"/>
    </location>
    <ligand>
        <name>L-histidine</name>
        <dbReference type="ChEBI" id="CHEBI:57595"/>
    </ligand>
</feature>
<evidence type="ECO:0000256" key="11">
    <source>
        <dbReference type="NCBIfam" id="TIGR00442"/>
    </source>
</evidence>
<keyword evidence="15" id="KW-0436">Ligase</keyword>
<dbReference type="PANTHER" id="PTHR11476:SF7">
    <property type="entry name" value="HISTIDINE--TRNA LIGASE"/>
    <property type="match status" value="1"/>
</dbReference>
<evidence type="ECO:0000256" key="6">
    <source>
        <dbReference type="ARBA" id="ARBA00022741"/>
    </source>
</evidence>
<evidence type="ECO:0000256" key="12">
    <source>
        <dbReference type="PIRSR" id="PIRSR001549-1"/>
    </source>
</evidence>
<keyword evidence="9" id="KW-0030">Aminoacyl-tRNA synthetase</keyword>
<keyword evidence="7" id="KW-0067">ATP-binding</keyword>
<dbReference type="AlphaFoldDB" id="A0A5B8C9I7"/>
<dbReference type="PROSITE" id="PS50862">
    <property type="entry name" value="AA_TRNA_LIGASE_II"/>
    <property type="match status" value="1"/>
</dbReference>
<dbReference type="PIRSF" id="PIRSF001549">
    <property type="entry name" value="His-tRNA_synth"/>
    <property type="match status" value="1"/>
</dbReference>
<keyword evidence="5" id="KW-0963">Cytoplasm</keyword>
<feature type="binding site" evidence="12">
    <location>
        <position position="136"/>
    </location>
    <ligand>
        <name>L-histidine</name>
        <dbReference type="ChEBI" id="CHEBI:57595"/>
    </ligand>
</feature>
<dbReference type="Pfam" id="PF13393">
    <property type="entry name" value="tRNA-synt_His"/>
    <property type="match status" value="1"/>
</dbReference>
<dbReference type="SUPFAM" id="SSF52954">
    <property type="entry name" value="Class II aaRS ABD-related"/>
    <property type="match status" value="1"/>
</dbReference>
<dbReference type="KEGG" id="gyu:FE374_08900"/>
<protein>
    <recommendedName>
        <fullName evidence="4 11">Histidine--tRNA ligase</fullName>
        <ecNumber evidence="3 11">6.1.1.21</ecNumber>
    </recommendedName>
</protein>
<evidence type="ECO:0000256" key="5">
    <source>
        <dbReference type="ARBA" id="ARBA00022490"/>
    </source>
</evidence>
<dbReference type="Pfam" id="PF03129">
    <property type="entry name" value="HGTP_anticodon"/>
    <property type="match status" value="1"/>
</dbReference>
<dbReference type="RefSeq" id="WP_139928337.1">
    <property type="nucleotide sequence ID" value="NZ_CP040915.1"/>
</dbReference>
<dbReference type="OrthoDB" id="9800814at2"/>
<feature type="region of interest" description="Disordered" evidence="13">
    <location>
        <begin position="445"/>
        <end position="470"/>
    </location>
</feature>
<dbReference type="InterPro" id="IPR004516">
    <property type="entry name" value="HisRS/HisZ"/>
</dbReference>
<dbReference type="GO" id="GO:0005737">
    <property type="term" value="C:cytoplasm"/>
    <property type="evidence" value="ECO:0007669"/>
    <property type="project" value="UniProtKB-UniRule"/>
</dbReference>
<sequence length="470" mass="50340">MARASSLSGFPEWLPDGRVVETHVLDSLRRTFELHGFAGIETRAVEPLSQLLRKGETSKEVYLLRRLQEDGEDGSGADPDKQLGLHFDLTVPFARYVLEHAGQLTFPFKRYQIQKVWRGERPQDGRFREFTQADIDVVGADTLPFHYEVELPVVMAEALAALPIPPVRINVNNRKVAQGFYEAIGLDDVEAALRVIDKLDKIGPEGVAVALEEEAGATPQQAVHALELASISATDASVADKVLALGHRSALLDEGLGELVALLEAAHELRPGTVVADLKIARGLDYYTGSVYETTLVGHENLGSICSGGRYDSLATDGKRTYPGVGLSIGVSRLLARILGDGLAAATRPVPTAVLVAVTDEEHRRASDRVAHALRARGIPTDVAPTAAKFGKQIRYADRRGIPFVWFPGADGADEVKDIRSGEQVGADAAAWTPPAEDLWPRVVAGTAQGSAPGTAPDAQTPGAQAPGAR</sequence>
<evidence type="ECO:0000256" key="4">
    <source>
        <dbReference type="ARBA" id="ARBA00017399"/>
    </source>
</evidence>
<evidence type="ECO:0000259" key="14">
    <source>
        <dbReference type="PROSITE" id="PS50862"/>
    </source>
</evidence>
<comment type="subunit">
    <text evidence="2">Homodimer.</text>
</comment>
<proteinExistence type="inferred from homology"/>
<accession>A0A5B8C9I7</accession>
<dbReference type="Gene3D" id="3.40.50.800">
    <property type="entry name" value="Anticodon-binding domain"/>
    <property type="match status" value="1"/>
</dbReference>
<keyword evidence="8" id="KW-0648">Protein biosynthesis</keyword>
<evidence type="ECO:0000256" key="1">
    <source>
        <dbReference type="ARBA" id="ARBA00008226"/>
    </source>
</evidence>
<keyword evidence="6" id="KW-0547">Nucleotide-binding</keyword>
<evidence type="ECO:0000256" key="9">
    <source>
        <dbReference type="ARBA" id="ARBA00023146"/>
    </source>
</evidence>
<evidence type="ECO:0000256" key="8">
    <source>
        <dbReference type="ARBA" id="ARBA00022917"/>
    </source>
</evidence>
<dbReference type="InterPro" id="IPR004154">
    <property type="entry name" value="Anticodon-bd"/>
</dbReference>
<evidence type="ECO:0000256" key="3">
    <source>
        <dbReference type="ARBA" id="ARBA00012815"/>
    </source>
</evidence>
<feature type="binding site" evidence="12">
    <location>
        <position position="132"/>
    </location>
    <ligand>
        <name>L-histidine</name>
        <dbReference type="ChEBI" id="CHEBI:57595"/>
    </ligand>
</feature>
<dbReference type="SUPFAM" id="SSF55681">
    <property type="entry name" value="Class II aaRS and biotin synthetases"/>
    <property type="match status" value="1"/>
</dbReference>
<evidence type="ECO:0000256" key="13">
    <source>
        <dbReference type="SAM" id="MobiDB-lite"/>
    </source>
</evidence>
<feature type="domain" description="Aminoacyl-transfer RNA synthetases class-II family profile" evidence="14">
    <location>
        <begin position="15"/>
        <end position="349"/>
    </location>
</feature>
<dbReference type="Gene3D" id="3.30.930.10">
    <property type="entry name" value="Bira Bifunctional Protein, Domain 2"/>
    <property type="match status" value="1"/>
</dbReference>
<comment type="catalytic activity">
    <reaction evidence="10">
        <text>tRNA(His) + L-histidine + ATP = L-histidyl-tRNA(His) + AMP + diphosphate + H(+)</text>
        <dbReference type="Rhea" id="RHEA:17313"/>
        <dbReference type="Rhea" id="RHEA-COMP:9665"/>
        <dbReference type="Rhea" id="RHEA-COMP:9689"/>
        <dbReference type="ChEBI" id="CHEBI:15378"/>
        <dbReference type="ChEBI" id="CHEBI:30616"/>
        <dbReference type="ChEBI" id="CHEBI:33019"/>
        <dbReference type="ChEBI" id="CHEBI:57595"/>
        <dbReference type="ChEBI" id="CHEBI:78442"/>
        <dbReference type="ChEBI" id="CHEBI:78527"/>
        <dbReference type="ChEBI" id="CHEBI:456215"/>
        <dbReference type="EC" id="6.1.1.21"/>
    </reaction>
</comment>
<dbReference type="EC" id="6.1.1.21" evidence="3 11"/>
<dbReference type="CDD" id="cd00773">
    <property type="entry name" value="HisRS-like_core"/>
    <property type="match status" value="1"/>
</dbReference>
<dbReference type="InterPro" id="IPR006195">
    <property type="entry name" value="aa-tRNA-synth_II"/>
</dbReference>
<evidence type="ECO:0000256" key="2">
    <source>
        <dbReference type="ARBA" id="ARBA00011738"/>
    </source>
</evidence>
<evidence type="ECO:0000256" key="7">
    <source>
        <dbReference type="ARBA" id="ARBA00022840"/>
    </source>
</evidence>
<feature type="binding site" evidence="12">
    <location>
        <position position="118"/>
    </location>
    <ligand>
        <name>L-histidine</name>
        <dbReference type="ChEBI" id="CHEBI:57595"/>
    </ligand>
</feature>
<feature type="binding site" evidence="12">
    <location>
        <begin position="88"/>
        <end position="90"/>
    </location>
    <ligand>
        <name>L-histidine</name>
        <dbReference type="ChEBI" id="CHEBI:57595"/>
    </ligand>
</feature>
<name>A0A5B8C9I7_9MICO</name>
<dbReference type="InterPro" id="IPR015807">
    <property type="entry name" value="His-tRNA-ligase"/>
</dbReference>
<dbReference type="PANTHER" id="PTHR11476">
    <property type="entry name" value="HISTIDYL-TRNA SYNTHETASE"/>
    <property type="match status" value="1"/>
</dbReference>
<reference evidence="15 16" key="1">
    <citation type="submission" date="2019-05" db="EMBL/GenBank/DDBJ databases">
        <title>Georgenia *** sp. nov., and Georgenia *** sp. nov., isolated from the intestinal contents of plateau pika (Ochotona curzoniae) in the Qinghai-Tibet plateau of China.</title>
        <authorList>
            <person name="Tian Z."/>
        </authorList>
    </citation>
    <scope>NUCLEOTIDE SEQUENCE [LARGE SCALE GENOMIC DNA]</scope>
    <source>
        <strain evidence="15 16">Z443</strain>
    </source>
</reference>
<dbReference type="EMBL" id="CP040915">
    <property type="protein sequence ID" value="QDC24716.1"/>
    <property type="molecule type" value="Genomic_DNA"/>
</dbReference>
<dbReference type="NCBIfam" id="TIGR00442">
    <property type="entry name" value="hisS"/>
    <property type="match status" value="1"/>
</dbReference>
<dbReference type="InterPro" id="IPR036621">
    <property type="entry name" value="Anticodon-bd_dom_sf"/>
</dbReference>
<dbReference type="Proteomes" id="UP000314616">
    <property type="component" value="Chromosome"/>
</dbReference>
<organism evidence="15 16">
    <name type="scientific">Georgenia yuyongxinii</name>
    <dbReference type="NCBI Taxonomy" id="2589797"/>
    <lineage>
        <taxon>Bacteria</taxon>
        <taxon>Bacillati</taxon>
        <taxon>Actinomycetota</taxon>
        <taxon>Actinomycetes</taxon>
        <taxon>Micrococcales</taxon>
        <taxon>Bogoriellaceae</taxon>
        <taxon>Georgenia</taxon>
    </lineage>
</organism>
<evidence type="ECO:0000256" key="10">
    <source>
        <dbReference type="ARBA" id="ARBA00047639"/>
    </source>
</evidence>
<feature type="binding site" evidence="12">
    <location>
        <position position="282"/>
    </location>
    <ligand>
        <name>L-histidine</name>
        <dbReference type="ChEBI" id="CHEBI:57595"/>
    </ligand>
</feature>
<evidence type="ECO:0000313" key="16">
    <source>
        <dbReference type="Proteomes" id="UP000314616"/>
    </source>
</evidence>
<comment type="similarity">
    <text evidence="1">Belongs to the class-II aminoacyl-tRNA synthetase family.</text>
</comment>
<dbReference type="InterPro" id="IPR041715">
    <property type="entry name" value="HisRS-like_core"/>
</dbReference>
<gene>
    <name evidence="15" type="ORF">FE374_08900</name>
</gene>
<dbReference type="GO" id="GO:0006427">
    <property type="term" value="P:histidyl-tRNA aminoacylation"/>
    <property type="evidence" value="ECO:0007669"/>
    <property type="project" value="UniProtKB-UniRule"/>
</dbReference>
<evidence type="ECO:0000313" key="15">
    <source>
        <dbReference type="EMBL" id="QDC24716.1"/>
    </source>
</evidence>
<dbReference type="GO" id="GO:0004821">
    <property type="term" value="F:histidine-tRNA ligase activity"/>
    <property type="evidence" value="ECO:0007669"/>
    <property type="project" value="UniProtKB-UniRule"/>
</dbReference>